<dbReference type="GO" id="GO:0006654">
    <property type="term" value="P:phosphatidic acid biosynthetic process"/>
    <property type="evidence" value="ECO:0007669"/>
    <property type="project" value="TreeGrafter"/>
</dbReference>
<feature type="transmembrane region" description="Helical" evidence="2">
    <location>
        <begin position="272"/>
        <end position="289"/>
    </location>
</feature>
<reference evidence="3" key="2">
    <citation type="submission" date="2014-01" db="EMBL/GenBank/DDBJ databases">
        <title>Evolution of pathogenesis and genome organization in the Tremellales.</title>
        <authorList>
            <person name="Cuomo C."/>
            <person name="Litvintseva A."/>
            <person name="Heitman J."/>
            <person name="Chen Y."/>
            <person name="Sun S."/>
            <person name="Springer D."/>
            <person name="Dromer F."/>
            <person name="Young S."/>
            <person name="Zeng Q."/>
            <person name="Chapman S."/>
            <person name="Gujja S."/>
            <person name="Saif S."/>
            <person name="Birren B."/>
        </authorList>
    </citation>
    <scope>NUCLEOTIDE SEQUENCE</scope>
    <source>
        <strain evidence="3">CBS 10118</strain>
    </source>
</reference>
<feature type="region of interest" description="Disordered" evidence="1">
    <location>
        <begin position="1"/>
        <end position="109"/>
    </location>
</feature>
<accession>A0A1B9GH65</accession>
<feature type="transmembrane region" description="Helical" evidence="2">
    <location>
        <begin position="410"/>
        <end position="427"/>
    </location>
</feature>
<feature type="compositionally biased region" description="Polar residues" evidence="1">
    <location>
        <begin position="139"/>
        <end position="149"/>
    </location>
</feature>
<sequence length="428" mass="46484">MAQAKAIHPSSPPPPIPDRLPSLSPRPSSSSVRSTSNRSGSGARSRSSLSVSPSRGLSSSKNESKENQYPHSASKMNGTSPSLSKVEDDSEMRIRKNPPRSARPSSLVDNINHLNTLPTISDPPTEDSAIEDDLNIQNDQHSQPQSHTHANVPPPPAPSTQTGTGDRPIAVTRKRRSSSVKRKPSPGVTPTKAVDWEIPRKTLHSSIGDLGFLTLLLNHLNPPTLTPLITVLTTSLFTISTVDFFRLKFPAFAEIWESYLGFLMRESERNKINGVVWYLIGVITVLSLYPRDVAVVAILTLSWSDTTASTIGRLWGKYTKPLPTHFPGIKALKFAPRKSLAGFLAASVTGFLIGITFWWSGSNGRWIVLDVEDWGHGYWGLWVTAAVVGIGGAVVEALDLGVDDNLTLPILSGAVVWAWLAATNFLLK</sequence>
<feature type="transmembrane region" description="Helical" evidence="2">
    <location>
        <begin position="340"/>
        <end position="359"/>
    </location>
</feature>
<feature type="transmembrane region" description="Helical" evidence="2">
    <location>
        <begin position="379"/>
        <end position="398"/>
    </location>
</feature>
<protein>
    <recommendedName>
        <fullName evidence="4">Phosphatidate cytidylyltransferase</fullName>
    </recommendedName>
</protein>
<keyword evidence="2" id="KW-0812">Transmembrane</keyword>
<dbReference type="PANTHER" id="PTHR31303:SF1">
    <property type="entry name" value="CTP-DEPENDENT DIACYLGLYCEROL KINASE 1"/>
    <property type="match status" value="1"/>
</dbReference>
<feature type="compositionally biased region" description="Basic and acidic residues" evidence="1">
    <location>
        <begin position="85"/>
        <end position="94"/>
    </location>
</feature>
<dbReference type="InterPro" id="IPR037997">
    <property type="entry name" value="Dgk1-like"/>
</dbReference>
<dbReference type="GO" id="GO:0005789">
    <property type="term" value="C:endoplasmic reticulum membrane"/>
    <property type="evidence" value="ECO:0007669"/>
    <property type="project" value="TreeGrafter"/>
</dbReference>
<feature type="region of interest" description="Disordered" evidence="1">
    <location>
        <begin position="139"/>
        <end position="193"/>
    </location>
</feature>
<dbReference type="VEuPathDB" id="FungiDB:I302_01826"/>
<evidence type="ECO:0000313" key="3">
    <source>
        <dbReference type="EMBL" id="OCF30307.1"/>
    </source>
</evidence>
<dbReference type="EMBL" id="KI894018">
    <property type="protein sequence ID" value="OCF30307.1"/>
    <property type="molecule type" value="Genomic_DNA"/>
</dbReference>
<dbReference type="PANTHER" id="PTHR31303">
    <property type="entry name" value="CTP-DEPENDENT DIACYLGLYCEROL KINASE 1"/>
    <property type="match status" value="1"/>
</dbReference>
<proteinExistence type="predicted"/>
<dbReference type="STRING" id="1296100.A0A1B9GH65"/>
<keyword evidence="2" id="KW-0472">Membrane</keyword>
<organism evidence="3">
    <name type="scientific">Kwoniella bestiolae CBS 10118</name>
    <dbReference type="NCBI Taxonomy" id="1296100"/>
    <lineage>
        <taxon>Eukaryota</taxon>
        <taxon>Fungi</taxon>
        <taxon>Dikarya</taxon>
        <taxon>Basidiomycota</taxon>
        <taxon>Agaricomycotina</taxon>
        <taxon>Tremellomycetes</taxon>
        <taxon>Tremellales</taxon>
        <taxon>Cryptococcaceae</taxon>
        <taxon>Kwoniella</taxon>
    </lineage>
</organism>
<reference evidence="3" key="1">
    <citation type="submission" date="2013-07" db="EMBL/GenBank/DDBJ databases">
        <title>The Genome Sequence of Cryptococcus bestiolae CBS10118.</title>
        <authorList>
            <consortium name="The Broad Institute Genome Sequencing Platform"/>
            <person name="Cuomo C."/>
            <person name="Litvintseva A."/>
            <person name="Chen Y."/>
            <person name="Heitman J."/>
            <person name="Sun S."/>
            <person name="Springer D."/>
            <person name="Dromer F."/>
            <person name="Young S.K."/>
            <person name="Zeng Q."/>
            <person name="Gargeya S."/>
            <person name="Fitzgerald M."/>
            <person name="Abouelleil A."/>
            <person name="Alvarado L."/>
            <person name="Berlin A.M."/>
            <person name="Chapman S.B."/>
            <person name="Dewar J."/>
            <person name="Goldberg J."/>
            <person name="Griggs A."/>
            <person name="Gujja S."/>
            <person name="Hansen M."/>
            <person name="Howarth C."/>
            <person name="Imamovic A."/>
            <person name="Larimer J."/>
            <person name="McCowan C."/>
            <person name="Murphy C."/>
            <person name="Pearson M."/>
            <person name="Priest M."/>
            <person name="Roberts A."/>
            <person name="Saif S."/>
            <person name="Shea T."/>
            <person name="Sykes S."/>
            <person name="Wortman J."/>
            <person name="Nusbaum C."/>
            <person name="Birren B."/>
        </authorList>
    </citation>
    <scope>NUCLEOTIDE SEQUENCE [LARGE SCALE GENOMIC DNA]</scope>
    <source>
        <strain evidence="3">CBS 10118</strain>
    </source>
</reference>
<gene>
    <name evidence="3" type="ORF">I302_01826</name>
</gene>
<name>A0A1B9GH65_9TREE</name>
<dbReference type="OrthoDB" id="5673at2759"/>
<evidence type="ECO:0000256" key="2">
    <source>
        <dbReference type="SAM" id="Phobius"/>
    </source>
</evidence>
<keyword evidence="2" id="KW-1133">Transmembrane helix</keyword>
<dbReference type="GO" id="GO:0004143">
    <property type="term" value="F:ATP-dependent diacylglycerol kinase activity"/>
    <property type="evidence" value="ECO:0007669"/>
    <property type="project" value="InterPro"/>
</dbReference>
<feature type="compositionally biased region" description="Basic residues" evidence="1">
    <location>
        <begin position="172"/>
        <end position="184"/>
    </location>
</feature>
<evidence type="ECO:0008006" key="4">
    <source>
        <dbReference type="Google" id="ProtNLM"/>
    </source>
</evidence>
<dbReference type="AlphaFoldDB" id="A0A1B9GH65"/>
<feature type="compositionally biased region" description="Polar residues" evidence="1">
    <location>
        <begin position="69"/>
        <end position="83"/>
    </location>
</feature>
<feature type="compositionally biased region" description="Low complexity" evidence="1">
    <location>
        <begin position="19"/>
        <end position="60"/>
    </location>
</feature>
<evidence type="ECO:0000256" key="1">
    <source>
        <dbReference type="SAM" id="MobiDB-lite"/>
    </source>
</evidence>